<evidence type="ECO:0000313" key="2">
    <source>
        <dbReference type="Proteomes" id="UP000700596"/>
    </source>
</evidence>
<comment type="caution">
    <text evidence="1">The sequence shown here is derived from an EMBL/GenBank/DDBJ whole genome shotgun (WGS) entry which is preliminary data.</text>
</comment>
<organism evidence="1 2">
    <name type="scientific">Dendryphion nanum</name>
    <dbReference type="NCBI Taxonomy" id="256645"/>
    <lineage>
        <taxon>Eukaryota</taxon>
        <taxon>Fungi</taxon>
        <taxon>Dikarya</taxon>
        <taxon>Ascomycota</taxon>
        <taxon>Pezizomycotina</taxon>
        <taxon>Dothideomycetes</taxon>
        <taxon>Pleosporomycetidae</taxon>
        <taxon>Pleosporales</taxon>
        <taxon>Torulaceae</taxon>
        <taxon>Dendryphion</taxon>
    </lineage>
</organism>
<dbReference type="AlphaFoldDB" id="A0A9P9DP70"/>
<name>A0A9P9DP70_9PLEO</name>
<gene>
    <name evidence="1" type="ORF">B0J11DRAFT_608291</name>
</gene>
<protein>
    <submittedName>
        <fullName evidence="1">Uncharacterized protein</fullName>
    </submittedName>
</protein>
<keyword evidence="2" id="KW-1185">Reference proteome</keyword>
<proteinExistence type="predicted"/>
<dbReference type="Proteomes" id="UP000700596">
    <property type="component" value="Unassembled WGS sequence"/>
</dbReference>
<accession>A0A9P9DP70</accession>
<evidence type="ECO:0000313" key="1">
    <source>
        <dbReference type="EMBL" id="KAH7122738.1"/>
    </source>
</evidence>
<reference evidence="1" key="1">
    <citation type="journal article" date="2021" name="Nat. Commun.">
        <title>Genetic determinants of endophytism in the Arabidopsis root mycobiome.</title>
        <authorList>
            <person name="Mesny F."/>
            <person name="Miyauchi S."/>
            <person name="Thiergart T."/>
            <person name="Pickel B."/>
            <person name="Atanasova L."/>
            <person name="Karlsson M."/>
            <person name="Huettel B."/>
            <person name="Barry K.W."/>
            <person name="Haridas S."/>
            <person name="Chen C."/>
            <person name="Bauer D."/>
            <person name="Andreopoulos W."/>
            <person name="Pangilinan J."/>
            <person name="LaButti K."/>
            <person name="Riley R."/>
            <person name="Lipzen A."/>
            <person name="Clum A."/>
            <person name="Drula E."/>
            <person name="Henrissat B."/>
            <person name="Kohler A."/>
            <person name="Grigoriev I.V."/>
            <person name="Martin F.M."/>
            <person name="Hacquard S."/>
        </authorList>
    </citation>
    <scope>NUCLEOTIDE SEQUENCE</scope>
    <source>
        <strain evidence="1">MPI-CAGE-CH-0243</strain>
    </source>
</reference>
<dbReference type="EMBL" id="JAGMWT010000009">
    <property type="protein sequence ID" value="KAH7122738.1"/>
    <property type="molecule type" value="Genomic_DNA"/>
</dbReference>
<sequence length="297" mass="34515">MSVPNLKPVIPVRKHNFVINPTTESDNSELARAYIKKIQTFINERIYLRSTHQGTTFPGADYLRGNYAFVGETSLLLLGLTNYVASIDMCFYHFPEAWYIQEDVIQLQLENGFKTWTEEFNKTMKLKCAPIHALNITWNNIELYKELARPVKMAYIYDFTHPKFPIYTLKALGPNEPSVGIPDPCFLLNQFWEPDVNTIGEGKGRIIRGLIYFVANSSEFQKESKYISAKGYPPSSDDLVQGLDQTWLNNFQRRFSSTRTNRQFGKQIQLERSVLHAYLRFYPFEKVYPNQQPDPIQ</sequence>